<organism evidence="9 10">
    <name type="scientific">Clytia hemisphaerica</name>
    <dbReference type="NCBI Taxonomy" id="252671"/>
    <lineage>
        <taxon>Eukaryota</taxon>
        <taxon>Metazoa</taxon>
        <taxon>Cnidaria</taxon>
        <taxon>Hydrozoa</taxon>
        <taxon>Hydroidolina</taxon>
        <taxon>Leptothecata</taxon>
        <taxon>Obeliida</taxon>
        <taxon>Clytiidae</taxon>
        <taxon>Clytia</taxon>
    </lineage>
</organism>
<dbReference type="GO" id="GO:0000076">
    <property type="term" value="P:DNA replication checkpoint signaling"/>
    <property type="evidence" value="ECO:0007669"/>
    <property type="project" value="UniProtKB-UniRule"/>
</dbReference>
<sequence>MLGEDDHNDLDNEPINAEDLFGDDLGLDGNENEPAADTGDPDGAPAAGSEDPSTGAAKPATKKRVINRLPNLNDQWLIDSKRENIRRVNGYFEKIKFKKGKGQERENLKMILQRYEYFGQNCYPKLCFKDFVEKVEFVSGKSRIKHVLQDIRLDRNMNPGGSDDDDDNGEEQAMNIEDPVPNTMPMNDDHQSTTSPARESSPPNSPPPPPPKPMTDEMREMIRKKREEALAKRKQKMDESMNKSITNENDEESTDNEQLIEQSQTNENSKSENRKNEVDANSTLKENEENLVNEEKNLESNGSSETKEQENKKNENENETDFEIDLEKASTQESVITKTMNKKR</sequence>
<dbReference type="InterPro" id="IPR040038">
    <property type="entry name" value="TIPIN/Csm3/Swi3"/>
</dbReference>
<evidence type="ECO:0000313" key="9">
    <source>
        <dbReference type="EnsemblMetazoa" id="CLYHEMP015747.1"/>
    </source>
</evidence>
<comment type="subcellular location">
    <subcellularLocation>
        <location evidence="1 6">Nucleus</location>
    </subcellularLocation>
</comment>
<feature type="region of interest" description="Disordered" evidence="7">
    <location>
        <begin position="154"/>
        <end position="344"/>
    </location>
</feature>
<keyword evidence="4 6" id="KW-0539">Nucleus</keyword>
<evidence type="ECO:0000256" key="2">
    <source>
        <dbReference type="ARBA" id="ARBA00006075"/>
    </source>
</evidence>
<evidence type="ECO:0000256" key="4">
    <source>
        <dbReference type="ARBA" id="ARBA00023242"/>
    </source>
</evidence>
<evidence type="ECO:0000256" key="7">
    <source>
        <dbReference type="SAM" id="MobiDB-lite"/>
    </source>
</evidence>
<dbReference type="OrthoDB" id="437078at2759"/>
<evidence type="ECO:0000256" key="1">
    <source>
        <dbReference type="ARBA" id="ARBA00004123"/>
    </source>
</evidence>
<evidence type="ECO:0000313" key="10">
    <source>
        <dbReference type="Proteomes" id="UP000594262"/>
    </source>
</evidence>
<name>A0A7M6DM61_9CNID</name>
<feature type="compositionally biased region" description="Basic and acidic residues" evidence="7">
    <location>
        <begin position="285"/>
        <end position="298"/>
    </location>
</feature>
<feature type="region of interest" description="Disordered" evidence="7">
    <location>
        <begin position="1"/>
        <end position="62"/>
    </location>
</feature>
<keyword evidence="3 6" id="KW-0227">DNA damage</keyword>
<dbReference type="AlphaFoldDB" id="A0A7M6DM61"/>
<feature type="compositionally biased region" description="Basic and acidic residues" evidence="7">
    <location>
        <begin position="214"/>
        <end position="241"/>
    </location>
</feature>
<dbReference type="PANTHER" id="PTHR13220:SF11">
    <property type="entry name" value="TIMELESS-INTERACTING PROTEIN"/>
    <property type="match status" value="1"/>
</dbReference>
<evidence type="ECO:0000256" key="3">
    <source>
        <dbReference type="ARBA" id="ARBA00022763"/>
    </source>
</evidence>
<evidence type="ECO:0000256" key="5">
    <source>
        <dbReference type="ARBA" id="ARBA00023306"/>
    </source>
</evidence>
<feature type="compositionally biased region" description="Polar residues" evidence="7">
    <location>
        <begin position="331"/>
        <end position="344"/>
    </location>
</feature>
<keyword evidence="10" id="KW-1185">Reference proteome</keyword>
<reference evidence="9" key="1">
    <citation type="submission" date="2021-01" db="UniProtKB">
        <authorList>
            <consortium name="EnsemblMetazoa"/>
        </authorList>
    </citation>
    <scope>IDENTIFICATION</scope>
</reference>
<dbReference type="GO" id="GO:0031297">
    <property type="term" value="P:replication fork processing"/>
    <property type="evidence" value="ECO:0007669"/>
    <property type="project" value="UniProtKB-UniRule"/>
</dbReference>
<feature type="compositionally biased region" description="Basic and acidic residues" evidence="7">
    <location>
        <begin position="269"/>
        <end position="278"/>
    </location>
</feature>
<dbReference type="Proteomes" id="UP000594262">
    <property type="component" value="Unplaced"/>
</dbReference>
<comment type="function">
    <text evidence="6">Plays an important role in the control of DNA replication and the maintenance of replication fork stability.</text>
</comment>
<feature type="compositionally biased region" description="Pro residues" evidence="7">
    <location>
        <begin position="203"/>
        <end position="213"/>
    </location>
</feature>
<evidence type="ECO:0000259" key="8">
    <source>
        <dbReference type="Pfam" id="PF07962"/>
    </source>
</evidence>
<accession>A0A7M6DM61</accession>
<dbReference type="EnsemblMetazoa" id="CLYHEMT015747.1">
    <property type="protein sequence ID" value="CLYHEMP015747.1"/>
    <property type="gene ID" value="CLYHEMG015747"/>
</dbReference>
<dbReference type="RefSeq" id="XP_066932655.1">
    <property type="nucleotide sequence ID" value="XM_067076554.1"/>
</dbReference>
<feature type="compositionally biased region" description="Acidic residues" evidence="7">
    <location>
        <begin position="1"/>
        <end position="12"/>
    </location>
</feature>
<dbReference type="Pfam" id="PF07962">
    <property type="entry name" value="Swi3"/>
    <property type="match status" value="1"/>
</dbReference>
<evidence type="ECO:0000256" key="6">
    <source>
        <dbReference type="RuleBase" id="RU366049"/>
    </source>
</evidence>
<feature type="domain" description="Chromosome segregation in meiosis protein 3" evidence="8">
    <location>
        <begin position="85"/>
        <end position="154"/>
    </location>
</feature>
<dbReference type="GO" id="GO:0006974">
    <property type="term" value="P:DNA damage response"/>
    <property type="evidence" value="ECO:0007669"/>
    <property type="project" value="UniProtKB-KW"/>
</dbReference>
<dbReference type="GO" id="GO:0003677">
    <property type="term" value="F:DNA binding"/>
    <property type="evidence" value="ECO:0007669"/>
    <property type="project" value="TreeGrafter"/>
</dbReference>
<feature type="compositionally biased region" description="Low complexity" evidence="7">
    <location>
        <begin position="27"/>
        <end position="48"/>
    </location>
</feature>
<proteinExistence type="inferred from homology"/>
<feature type="compositionally biased region" description="Basic and acidic residues" evidence="7">
    <location>
        <begin position="305"/>
        <end position="316"/>
    </location>
</feature>
<dbReference type="InterPro" id="IPR012923">
    <property type="entry name" value="Csm3"/>
</dbReference>
<comment type="similarity">
    <text evidence="2 6">Belongs to the CSM3 family.</text>
</comment>
<keyword evidence="5 6" id="KW-0131">Cell cycle</keyword>
<dbReference type="GO" id="GO:0031298">
    <property type="term" value="C:replication fork protection complex"/>
    <property type="evidence" value="ECO:0007669"/>
    <property type="project" value="TreeGrafter"/>
</dbReference>
<dbReference type="PANTHER" id="PTHR13220">
    <property type="entry name" value="TIMELESS INTERACTING-RELATED"/>
    <property type="match status" value="1"/>
</dbReference>
<dbReference type="GeneID" id="136820368"/>
<protein>
    <recommendedName>
        <fullName evidence="6">TIMELESS-interacting protein</fullName>
    </recommendedName>
</protein>
<dbReference type="GO" id="GO:0043111">
    <property type="term" value="P:replication fork arrest"/>
    <property type="evidence" value="ECO:0007669"/>
    <property type="project" value="TreeGrafter"/>
</dbReference>